<dbReference type="InterPro" id="IPR051022">
    <property type="entry name" value="Notch_Cell-Fate_Det"/>
</dbReference>
<organism evidence="9 10">
    <name type="scientific">Nematostella vectensis</name>
    <name type="common">Starlet sea anemone</name>
    <dbReference type="NCBI Taxonomy" id="45351"/>
    <lineage>
        <taxon>Eukaryota</taxon>
        <taxon>Metazoa</taxon>
        <taxon>Cnidaria</taxon>
        <taxon>Anthozoa</taxon>
        <taxon>Hexacorallia</taxon>
        <taxon>Actiniaria</taxon>
        <taxon>Edwardsiidae</taxon>
        <taxon>Nematostella</taxon>
    </lineage>
</organism>
<dbReference type="PROSITE" id="PS00022">
    <property type="entry name" value="EGF_1"/>
    <property type="match status" value="3"/>
</dbReference>
<feature type="domain" description="EGF-like" evidence="8">
    <location>
        <begin position="84"/>
        <end position="119"/>
    </location>
</feature>
<proteinExistence type="inferred from homology"/>
<feature type="disulfide bond" evidence="7">
    <location>
        <begin position="110"/>
        <end position="119"/>
    </location>
</feature>
<dbReference type="EMBL" id="DS469725">
    <property type="protein sequence ID" value="EDO34598.1"/>
    <property type="molecule type" value="Genomic_DNA"/>
</dbReference>
<feature type="disulfide bond" evidence="7">
    <location>
        <begin position="30"/>
        <end position="39"/>
    </location>
</feature>
<evidence type="ECO:0000313" key="10">
    <source>
        <dbReference type="Proteomes" id="UP000001593"/>
    </source>
</evidence>
<dbReference type="Gene3D" id="2.10.25.10">
    <property type="entry name" value="Laminin"/>
    <property type="match status" value="2"/>
</dbReference>
<accession>A7SNZ0</accession>
<feature type="non-terminal residue" evidence="9">
    <location>
        <position position="119"/>
    </location>
</feature>
<sequence length="119" mass="12740">NNNACQSSPCLNGGTCSVDPVKESEYTCICPNGFSGQTCQEKVHCHPNPCENGGTCHEQDHMYSTDSDWWCECNKGYTGQTCTQYDPCTGFNCHNGGRCQSSGGIPTCTCIAPYTGATC</sequence>
<dbReference type="AlphaFoldDB" id="A7SNZ0"/>
<dbReference type="FunFam" id="2.10.25.10:FF:000012">
    <property type="entry name" value="Delta-like protein"/>
    <property type="match status" value="1"/>
</dbReference>
<evidence type="ECO:0000256" key="6">
    <source>
        <dbReference type="ARBA" id="ARBA00023180"/>
    </source>
</evidence>
<feature type="disulfide bond" evidence="7">
    <location>
        <begin position="73"/>
        <end position="82"/>
    </location>
</feature>
<keyword evidence="6" id="KW-0325">Glycoprotein</keyword>
<keyword evidence="4" id="KW-0677">Repeat</keyword>
<keyword evidence="2 7" id="KW-0245">EGF-like domain</keyword>
<gene>
    <name evidence="9" type="ORF">NEMVEDRAFT_v1g125392</name>
</gene>
<evidence type="ECO:0000259" key="8">
    <source>
        <dbReference type="PROSITE" id="PS50026"/>
    </source>
</evidence>
<dbReference type="InParanoid" id="A7SNZ0"/>
<dbReference type="FunFam" id="2.10.25.10:FF:000054">
    <property type="entry name" value="Slit guidance ligand 2"/>
    <property type="match status" value="1"/>
</dbReference>
<keyword evidence="5 7" id="KW-1015">Disulfide bond</keyword>
<protein>
    <recommendedName>
        <fullName evidence="8">EGF-like domain-containing protein</fullName>
    </recommendedName>
</protein>
<evidence type="ECO:0000313" key="9">
    <source>
        <dbReference type="EMBL" id="EDO34598.1"/>
    </source>
</evidence>
<dbReference type="STRING" id="45351.A7SNZ0"/>
<dbReference type="InterPro" id="IPR000742">
    <property type="entry name" value="EGF"/>
</dbReference>
<name>A7SNZ0_NEMVE</name>
<feature type="domain" description="EGF-like" evidence="8">
    <location>
        <begin position="1"/>
        <end position="40"/>
    </location>
</feature>
<dbReference type="Pfam" id="PF00008">
    <property type="entry name" value="EGF"/>
    <property type="match status" value="2"/>
</dbReference>
<dbReference type="HOGENOM" id="CLU_004826_6_3_1"/>
<feature type="domain" description="EGF-like" evidence="8">
    <location>
        <begin position="41"/>
        <end position="83"/>
    </location>
</feature>
<evidence type="ECO:0000256" key="5">
    <source>
        <dbReference type="ARBA" id="ARBA00023157"/>
    </source>
</evidence>
<dbReference type="Proteomes" id="UP000001593">
    <property type="component" value="Unassembled WGS sequence"/>
</dbReference>
<dbReference type="PRINTS" id="PR00010">
    <property type="entry name" value="EGFBLOOD"/>
</dbReference>
<dbReference type="PANTHER" id="PTHR24049:SF22">
    <property type="entry name" value="DROSOPHILA CRUMBS HOMOLOG"/>
    <property type="match status" value="1"/>
</dbReference>
<feature type="non-terminal residue" evidence="9">
    <location>
        <position position="1"/>
    </location>
</feature>
<keyword evidence="3" id="KW-0732">Signal</keyword>
<dbReference type="SUPFAM" id="SSF57196">
    <property type="entry name" value="EGF/Laminin"/>
    <property type="match status" value="3"/>
</dbReference>
<dbReference type="OMA" id="CHEQDHM"/>
<evidence type="ECO:0000256" key="1">
    <source>
        <dbReference type="ARBA" id="ARBA00006373"/>
    </source>
</evidence>
<dbReference type="GO" id="GO:0005112">
    <property type="term" value="F:Notch binding"/>
    <property type="evidence" value="ECO:0000318"/>
    <property type="project" value="GO_Central"/>
</dbReference>
<evidence type="ECO:0000256" key="3">
    <source>
        <dbReference type="ARBA" id="ARBA00022729"/>
    </source>
</evidence>
<dbReference type="PROSITE" id="PS50026">
    <property type="entry name" value="EGF_3"/>
    <property type="match status" value="3"/>
</dbReference>
<dbReference type="eggNOG" id="KOG1219">
    <property type="taxonomic scope" value="Eukaryota"/>
</dbReference>
<keyword evidence="10" id="KW-1185">Reference proteome</keyword>
<reference evidence="9 10" key="1">
    <citation type="journal article" date="2007" name="Science">
        <title>Sea anemone genome reveals ancestral eumetazoan gene repertoire and genomic organization.</title>
        <authorList>
            <person name="Putnam N.H."/>
            <person name="Srivastava M."/>
            <person name="Hellsten U."/>
            <person name="Dirks B."/>
            <person name="Chapman J."/>
            <person name="Salamov A."/>
            <person name="Terry A."/>
            <person name="Shapiro H."/>
            <person name="Lindquist E."/>
            <person name="Kapitonov V.V."/>
            <person name="Jurka J."/>
            <person name="Genikhovich G."/>
            <person name="Grigoriev I.V."/>
            <person name="Lucas S.M."/>
            <person name="Steele R.E."/>
            <person name="Finnerty J.R."/>
            <person name="Technau U."/>
            <person name="Martindale M.Q."/>
            <person name="Rokhsar D.S."/>
        </authorList>
    </citation>
    <scope>NUCLEOTIDE SEQUENCE [LARGE SCALE GENOMIC DNA]</scope>
    <source>
        <strain evidence="10">CH2 X CH6</strain>
    </source>
</reference>
<evidence type="ECO:0000256" key="4">
    <source>
        <dbReference type="ARBA" id="ARBA00022737"/>
    </source>
</evidence>
<evidence type="ECO:0000256" key="7">
    <source>
        <dbReference type="PROSITE-ProRule" id="PRU00076"/>
    </source>
</evidence>
<evidence type="ECO:0000256" key="2">
    <source>
        <dbReference type="ARBA" id="ARBA00022536"/>
    </source>
</evidence>
<dbReference type="PROSITE" id="PS01186">
    <property type="entry name" value="EGF_2"/>
    <property type="match status" value="3"/>
</dbReference>
<dbReference type="PANTHER" id="PTHR24049">
    <property type="entry name" value="CRUMBS FAMILY MEMBER"/>
    <property type="match status" value="1"/>
</dbReference>
<dbReference type="SMART" id="SM00181">
    <property type="entry name" value="EGF"/>
    <property type="match status" value="3"/>
</dbReference>
<comment type="similarity">
    <text evidence="1">Belongs to the EGF domain peptide family.</text>
</comment>
<comment type="caution">
    <text evidence="7">Lacks conserved residue(s) required for the propagation of feature annotation.</text>
</comment>